<accession>A0ABY7C037</accession>
<organism evidence="1 2">
    <name type="scientific">Jiella pelagia</name>
    <dbReference type="NCBI Taxonomy" id="2986949"/>
    <lineage>
        <taxon>Bacteria</taxon>
        <taxon>Pseudomonadati</taxon>
        <taxon>Pseudomonadota</taxon>
        <taxon>Alphaproteobacteria</taxon>
        <taxon>Hyphomicrobiales</taxon>
        <taxon>Aurantimonadaceae</taxon>
        <taxon>Jiella</taxon>
    </lineage>
</organism>
<dbReference type="EMBL" id="CP114029">
    <property type="protein sequence ID" value="WAP69472.1"/>
    <property type="molecule type" value="Genomic_DNA"/>
</dbReference>
<evidence type="ECO:0000313" key="1">
    <source>
        <dbReference type="EMBL" id="WAP69472.1"/>
    </source>
</evidence>
<evidence type="ECO:0000313" key="2">
    <source>
        <dbReference type="Proteomes" id="UP001164020"/>
    </source>
</evidence>
<dbReference type="Proteomes" id="UP001164020">
    <property type="component" value="Chromosome"/>
</dbReference>
<reference evidence="1" key="1">
    <citation type="submission" date="2022-12" db="EMBL/GenBank/DDBJ databases">
        <title>Jiella pelagia sp. nov., isolated from phosphonate enriched culture of Northwest Pacific surface seawater.</title>
        <authorList>
            <person name="Shin D.Y."/>
            <person name="Hwang C.Y."/>
        </authorList>
    </citation>
    <scope>NUCLEOTIDE SEQUENCE</scope>
    <source>
        <strain evidence="1">HL-NP1</strain>
    </source>
</reference>
<protein>
    <submittedName>
        <fullName evidence="1">Uncharacterized protein</fullName>
    </submittedName>
</protein>
<proteinExistence type="predicted"/>
<gene>
    <name evidence="1" type="ORF">OH818_04220</name>
</gene>
<sequence>MTDLADRIDNINAAYQTGGSEAGARQTFVEISDFLTAAGFAAGGGILGGIAGGASSLGFATGAGVIIGQGASTVIYTYAVQDHIREYFDEKWTEFSTDFEHTPANTTLIISDMVTTIDPPIFDSEFYLDSYSDARDSVNSGAVPSAYAHYLSEGMFRNYAINSSGETISPLDVPPSLRQSLLSSNSRPDIFTMGLGTRSGDGIDQAEQEFLDLVNSSRTTDLSASADLFAVANRKSIDLIHNVTSNLFEGNTGSVSDWARPWSGGTTFEEGFSYFDLDGSDIVILSALTTNNSVSEAFQQFQDTFEEQSELQSLQYNSIGVAQYGGIWIVLLSTLPSNMPPLNDLDLQTAQFGTENADVLSLGGWGGIFPATAERTNSSGEFTTMS</sequence>
<dbReference type="RefSeq" id="WP_268881909.1">
    <property type="nucleotide sequence ID" value="NZ_CP114029.1"/>
</dbReference>
<keyword evidence="2" id="KW-1185">Reference proteome</keyword>
<name>A0ABY7C037_9HYPH</name>